<dbReference type="PRINTS" id="PR01713">
    <property type="entry name" value="NUCEPIMERASE"/>
</dbReference>
<keyword evidence="4" id="KW-1185">Reference proteome</keyword>
<evidence type="ECO:0000313" key="4">
    <source>
        <dbReference type="Proteomes" id="UP001236507"/>
    </source>
</evidence>
<proteinExistence type="inferred from homology"/>
<comment type="similarity">
    <text evidence="1">Belongs to the NAD(P)-dependent epimerase/dehydratase family.</text>
</comment>
<name>A0ABT6Y9G5_9BACT</name>
<comment type="caution">
    <text evidence="3">The sequence shown here is derived from an EMBL/GenBank/DDBJ whole genome shotgun (WGS) entry which is preliminary data.</text>
</comment>
<dbReference type="InterPro" id="IPR036291">
    <property type="entry name" value="NAD(P)-bd_dom_sf"/>
</dbReference>
<gene>
    <name evidence="3" type="ORF">QM524_13480</name>
</gene>
<sequence>MTLSQPLSALIQQSSFLVTGGAGFIGSHLVDFLLKHHAQKVVIVDNFSTGSFENIQTALRFANCQLIEGDLQNRLICERACEGIDFVFHQAALGSVPRSIHDPISTHQANVNSFVNLLVAMQKAQVKKMVFASSSSVYGSLLDDVKQEITVGEPLSPYAATKRINEIYADIFAHTYQQDLIGLRYFNVFGPRQNPNGPYAAVIPKFIQAVLEDKAGIIFGDGEQSRDFTYIDNVVYANILALLTNSQDYRFFNIACGQSISLNQVWNAVNICCEATLPIQYENPRQGDILHSKADISRAKKYLNYQPLVYFNEGIRRTVSWYQAQKIHV</sequence>
<organism evidence="3 4">
    <name type="scientific">Flectobacillus roseus</name>
    <dbReference type="NCBI Taxonomy" id="502259"/>
    <lineage>
        <taxon>Bacteria</taxon>
        <taxon>Pseudomonadati</taxon>
        <taxon>Bacteroidota</taxon>
        <taxon>Cytophagia</taxon>
        <taxon>Cytophagales</taxon>
        <taxon>Flectobacillaceae</taxon>
        <taxon>Flectobacillus</taxon>
    </lineage>
</organism>
<dbReference type="PANTHER" id="PTHR43000">
    <property type="entry name" value="DTDP-D-GLUCOSE 4,6-DEHYDRATASE-RELATED"/>
    <property type="match status" value="1"/>
</dbReference>
<dbReference type="Proteomes" id="UP001236507">
    <property type="component" value="Unassembled WGS sequence"/>
</dbReference>
<dbReference type="EMBL" id="JASHIF010000010">
    <property type="protein sequence ID" value="MDI9860224.1"/>
    <property type="molecule type" value="Genomic_DNA"/>
</dbReference>
<dbReference type="Pfam" id="PF01370">
    <property type="entry name" value="Epimerase"/>
    <property type="match status" value="1"/>
</dbReference>
<evidence type="ECO:0000313" key="3">
    <source>
        <dbReference type="EMBL" id="MDI9860224.1"/>
    </source>
</evidence>
<dbReference type="InterPro" id="IPR001509">
    <property type="entry name" value="Epimerase_deHydtase"/>
</dbReference>
<accession>A0ABT6Y9G5</accession>
<evidence type="ECO:0000256" key="1">
    <source>
        <dbReference type="ARBA" id="ARBA00007637"/>
    </source>
</evidence>
<protein>
    <submittedName>
        <fullName evidence="3">NAD-dependent epimerase/dehydratase family protein</fullName>
    </submittedName>
</protein>
<evidence type="ECO:0000259" key="2">
    <source>
        <dbReference type="Pfam" id="PF01370"/>
    </source>
</evidence>
<dbReference type="RefSeq" id="WP_283345002.1">
    <property type="nucleotide sequence ID" value="NZ_JASHIF010000010.1"/>
</dbReference>
<feature type="domain" description="NAD-dependent epimerase/dehydratase" evidence="2">
    <location>
        <begin position="17"/>
        <end position="255"/>
    </location>
</feature>
<dbReference type="Gene3D" id="3.90.25.10">
    <property type="entry name" value="UDP-galactose 4-epimerase, domain 1"/>
    <property type="match status" value="1"/>
</dbReference>
<reference evidence="3 4" key="1">
    <citation type="submission" date="2023-05" db="EMBL/GenBank/DDBJ databases">
        <title>Novel species of genus Flectobacillus isolated from stream in China.</title>
        <authorList>
            <person name="Lu H."/>
        </authorList>
    </citation>
    <scope>NUCLEOTIDE SEQUENCE [LARGE SCALE GENOMIC DNA]</scope>
    <source>
        <strain evidence="3 4">KCTC 42575</strain>
    </source>
</reference>
<dbReference type="SUPFAM" id="SSF51735">
    <property type="entry name" value="NAD(P)-binding Rossmann-fold domains"/>
    <property type="match status" value="1"/>
</dbReference>
<dbReference type="Gene3D" id="3.40.50.720">
    <property type="entry name" value="NAD(P)-binding Rossmann-like Domain"/>
    <property type="match status" value="1"/>
</dbReference>